<accession>A0A8I2YGT3</accession>
<dbReference type="FunFam" id="3.40.395.10:FF:000001">
    <property type="entry name" value="Sentrin-specific protease 1"/>
    <property type="match status" value="1"/>
</dbReference>
<gene>
    <name evidence="6" type="ORF">JVT61DRAFT_9379</name>
</gene>
<dbReference type="PROSITE" id="PS50600">
    <property type="entry name" value="ULP_PROTEASE"/>
    <property type="match status" value="1"/>
</dbReference>
<evidence type="ECO:0000313" key="6">
    <source>
        <dbReference type="EMBL" id="KAG6371665.1"/>
    </source>
</evidence>
<sequence length="353" mass="41665">MKELFDLRRASGFKSNYEDFKSYIDYQARLQHLDDRDTLSPSASLTDLRLKEDAPSLSHRHSFSDYADLPFLENAKKKLLRTLASPPTKPFSTYEWRRQEARKKDEEIERRFRPSLPKSLPPELDRQVDIFLAKNGVISKIAREQVCDKDLSRLLPSQWLNDELINFYGAMILDRSEACKENPGANGRNKPLNVHYFNTFFWSKLQGEGYERARLAKWTKKFDIFSKDVILIPVNHNNSHWTGAAINFRRKRIESYDSMNLDRHQVFKGLRHYLDLEHQNKKKKPFDFTGWVNHCPDDTPQQENGYDCGLFTCQFLEALSRGEEVFNFSQRDMAYLRRRMIWEIGHAKFLDVP</sequence>
<dbReference type="GO" id="GO:0080090">
    <property type="term" value="P:regulation of primary metabolic process"/>
    <property type="evidence" value="ECO:0007669"/>
    <property type="project" value="UniProtKB-ARBA"/>
</dbReference>
<dbReference type="PANTHER" id="PTHR12606">
    <property type="entry name" value="SENTRIN/SUMO-SPECIFIC PROTEASE"/>
    <property type="match status" value="1"/>
</dbReference>
<evidence type="ECO:0000256" key="2">
    <source>
        <dbReference type="ARBA" id="ARBA00022670"/>
    </source>
</evidence>
<evidence type="ECO:0000256" key="3">
    <source>
        <dbReference type="ARBA" id="ARBA00022801"/>
    </source>
</evidence>
<proteinExistence type="inferred from homology"/>
<dbReference type="PANTHER" id="PTHR12606:SF141">
    <property type="entry name" value="GH15225P-RELATED"/>
    <property type="match status" value="1"/>
</dbReference>
<dbReference type="EMBL" id="JAGFBS010000033">
    <property type="protein sequence ID" value="KAG6371665.1"/>
    <property type="molecule type" value="Genomic_DNA"/>
</dbReference>
<dbReference type="SUPFAM" id="SSF54001">
    <property type="entry name" value="Cysteine proteinases"/>
    <property type="match status" value="1"/>
</dbReference>
<organism evidence="6 7">
    <name type="scientific">Boletus reticuloceps</name>
    <dbReference type="NCBI Taxonomy" id="495285"/>
    <lineage>
        <taxon>Eukaryota</taxon>
        <taxon>Fungi</taxon>
        <taxon>Dikarya</taxon>
        <taxon>Basidiomycota</taxon>
        <taxon>Agaricomycotina</taxon>
        <taxon>Agaricomycetes</taxon>
        <taxon>Agaricomycetidae</taxon>
        <taxon>Boletales</taxon>
        <taxon>Boletineae</taxon>
        <taxon>Boletaceae</taxon>
        <taxon>Boletoideae</taxon>
        <taxon>Boletus</taxon>
    </lineage>
</organism>
<name>A0A8I2YGT3_9AGAM</name>
<dbReference type="GO" id="GO:0016929">
    <property type="term" value="F:deSUMOylase activity"/>
    <property type="evidence" value="ECO:0007669"/>
    <property type="project" value="TreeGrafter"/>
</dbReference>
<protein>
    <submittedName>
        <fullName evidence="6">Cysteine proteinase</fullName>
    </submittedName>
</protein>
<evidence type="ECO:0000256" key="1">
    <source>
        <dbReference type="ARBA" id="ARBA00005234"/>
    </source>
</evidence>
<dbReference type="Proteomes" id="UP000683000">
    <property type="component" value="Unassembled WGS sequence"/>
</dbReference>
<dbReference type="Pfam" id="PF02902">
    <property type="entry name" value="Peptidase_C48"/>
    <property type="match status" value="1"/>
</dbReference>
<evidence type="ECO:0000259" key="5">
    <source>
        <dbReference type="PROSITE" id="PS50600"/>
    </source>
</evidence>
<dbReference type="AlphaFoldDB" id="A0A8I2YGT3"/>
<keyword evidence="4" id="KW-0788">Thiol protease</keyword>
<dbReference type="GO" id="GO:0060255">
    <property type="term" value="P:regulation of macromolecule metabolic process"/>
    <property type="evidence" value="ECO:0007669"/>
    <property type="project" value="UniProtKB-ARBA"/>
</dbReference>
<dbReference type="InterPro" id="IPR038765">
    <property type="entry name" value="Papain-like_cys_pep_sf"/>
</dbReference>
<keyword evidence="3" id="KW-0378">Hydrolase</keyword>
<evidence type="ECO:0000256" key="4">
    <source>
        <dbReference type="ARBA" id="ARBA00022807"/>
    </source>
</evidence>
<reference evidence="6" key="1">
    <citation type="submission" date="2021-03" db="EMBL/GenBank/DDBJ databases">
        <title>Evolutionary innovations through gain and loss of genes in the ectomycorrhizal Boletales.</title>
        <authorList>
            <person name="Wu G."/>
            <person name="Miyauchi S."/>
            <person name="Morin E."/>
            <person name="Yang Z.-L."/>
            <person name="Xu J."/>
            <person name="Martin F.M."/>
        </authorList>
    </citation>
    <scope>NUCLEOTIDE SEQUENCE</scope>
    <source>
        <strain evidence="6">BR01</strain>
    </source>
</reference>
<dbReference type="Gene3D" id="3.40.395.10">
    <property type="entry name" value="Adenoviral Proteinase, Chain A"/>
    <property type="match status" value="1"/>
</dbReference>
<comment type="caution">
    <text evidence="6">The sequence shown here is derived from an EMBL/GenBank/DDBJ whole genome shotgun (WGS) entry which is preliminary data.</text>
</comment>
<dbReference type="GO" id="GO:0016926">
    <property type="term" value="P:protein desumoylation"/>
    <property type="evidence" value="ECO:0007669"/>
    <property type="project" value="TreeGrafter"/>
</dbReference>
<dbReference type="GO" id="GO:0006508">
    <property type="term" value="P:proteolysis"/>
    <property type="evidence" value="ECO:0007669"/>
    <property type="project" value="UniProtKB-KW"/>
</dbReference>
<dbReference type="OrthoDB" id="1939479at2759"/>
<comment type="similarity">
    <text evidence="1">Belongs to the peptidase C48 family.</text>
</comment>
<feature type="domain" description="Ubiquitin-like protease family profile" evidence="5">
    <location>
        <begin position="144"/>
        <end position="319"/>
    </location>
</feature>
<keyword evidence="2" id="KW-0645">Protease</keyword>
<dbReference type="GO" id="GO:0005634">
    <property type="term" value="C:nucleus"/>
    <property type="evidence" value="ECO:0007669"/>
    <property type="project" value="TreeGrafter"/>
</dbReference>
<evidence type="ECO:0000313" key="7">
    <source>
        <dbReference type="Proteomes" id="UP000683000"/>
    </source>
</evidence>
<keyword evidence="7" id="KW-1185">Reference proteome</keyword>
<dbReference type="InterPro" id="IPR003653">
    <property type="entry name" value="Peptidase_C48_C"/>
</dbReference>